<dbReference type="AlphaFoldDB" id="A0AAW1QG03"/>
<sequence>MQRGSTEAYEKLSNLQVIQAAAGRAIPLGLTLLPGAGAAAAAQHAPQAGRARHRLTFFNPLTPLAIGKRVLKDGAKELREVLTNWKPFNPPKLGQALQQGGAIIFDGKEVVWQHYDTATGAHADPELILKARTDQPRT</sequence>
<proteinExistence type="predicted"/>
<keyword evidence="2" id="KW-1185">Reference proteome</keyword>
<reference evidence="1 2" key="1">
    <citation type="journal article" date="2024" name="Nat. Commun.">
        <title>Phylogenomics reveals the evolutionary origins of lichenization in chlorophyte algae.</title>
        <authorList>
            <person name="Puginier C."/>
            <person name="Libourel C."/>
            <person name="Otte J."/>
            <person name="Skaloud P."/>
            <person name="Haon M."/>
            <person name="Grisel S."/>
            <person name="Petersen M."/>
            <person name="Berrin J.G."/>
            <person name="Delaux P.M."/>
            <person name="Dal Grande F."/>
            <person name="Keller J."/>
        </authorList>
    </citation>
    <scope>NUCLEOTIDE SEQUENCE [LARGE SCALE GENOMIC DNA]</scope>
    <source>
        <strain evidence="1 2">SAG 2043</strain>
    </source>
</reference>
<name>A0AAW1QG03_9CHLO</name>
<accession>A0AAW1QG03</accession>
<evidence type="ECO:0000313" key="2">
    <source>
        <dbReference type="Proteomes" id="UP001489004"/>
    </source>
</evidence>
<dbReference type="Proteomes" id="UP001489004">
    <property type="component" value="Unassembled WGS sequence"/>
</dbReference>
<organism evidence="1 2">
    <name type="scientific">[Myrmecia] bisecta</name>
    <dbReference type="NCBI Taxonomy" id="41462"/>
    <lineage>
        <taxon>Eukaryota</taxon>
        <taxon>Viridiplantae</taxon>
        <taxon>Chlorophyta</taxon>
        <taxon>core chlorophytes</taxon>
        <taxon>Trebouxiophyceae</taxon>
        <taxon>Trebouxiales</taxon>
        <taxon>Trebouxiaceae</taxon>
        <taxon>Myrmecia</taxon>
    </lineage>
</organism>
<dbReference type="EMBL" id="JALJOR010000003">
    <property type="protein sequence ID" value="KAK9820381.1"/>
    <property type="molecule type" value="Genomic_DNA"/>
</dbReference>
<protein>
    <submittedName>
        <fullName evidence="1">Uncharacterized protein</fullName>
    </submittedName>
</protein>
<evidence type="ECO:0000313" key="1">
    <source>
        <dbReference type="EMBL" id="KAK9820381.1"/>
    </source>
</evidence>
<gene>
    <name evidence="1" type="ORF">WJX72_009668</name>
</gene>
<comment type="caution">
    <text evidence="1">The sequence shown here is derived from an EMBL/GenBank/DDBJ whole genome shotgun (WGS) entry which is preliminary data.</text>
</comment>